<dbReference type="EMBL" id="BONZ01000097">
    <property type="protein sequence ID" value="GIH20464.1"/>
    <property type="molecule type" value="Genomic_DNA"/>
</dbReference>
<organism evidence="2 3">
    <name type="scientific">Rugosimonospora africana</name>
    <dbReference type="NCBI Taxonomy" id="556532"/>
    <lineage>
        <taxon>Bacteria</taxon>
        <taxon>Bacillati</taxon>
        <taxon>Actinomycetota</taxon>
        <taxon>Actinomycetes</taxon>
        <taxon>Micromonosporales</taxon>
        <taxon>Micromonosporaceae</taxon>
        <taxon>Rugosimonospora</taxon>
    </lineage>
</organism>
<keyword evidence="1" id="KW-0732">Signal</keyword>
<feature type="signal peptide" evidence="1">
    <location>
        <begin position="1"/>
        <end position="32"/>
    </location>
</feature>
<proteinExistence type="predicted"/>
<dbReference type="AlphaFoldDB" id="A0A8J3R007"/>
<reference evidence="2" key="1">
    <citation type="submission" date="2021-01" db="EMBL/GenBank/DDBJ databases">
        <title>Whole genome shotgun sequence of Rugosimonospora africana NBRC 104875.</title>
        <authorList>
            <person name="Komaki H."/>
            <person name="Tamura T."/>
        </authorList>
    </citation>
    <scope>NUCLEOTIDE SEQUENCE</scope>
    <source>
        <strain evidence="2">NBRC 104875</strain>
    </source>
</reference>
<dbReference type="Gene3D" id="2.120.10.70">
    <property type="entry name" value="Fucose-specific lectin"/>
    <property type="match status" value="2"/>
</dbReference>
<sequence length="397" mass="40038">MRTAQRFLAIITLAAVATVPLTTWGRPSPASAAPDSPSVVHPLKRFPIAATREVGAGNRTDVFTIDTGGALTLAKVDGAGAWQGPAPITNRSVFPVGGAIAAGPEVGAPGRTDVFAVNIAGAMTVTWTDGAGTTWHGPTAISNASTYDFGSPVAISQQFGAANQTDVFAINAEGQLTVIWSENGGSWNGPVILSGAIFPGAGEVAVSQQFGAPNQTDVFAVNISGQLTVTWVQGAGAWSSPQVIGTGGYAFGVPVAASQQFGISNQTDVFGVSAAGNLTNAWVAGTGPWHGPGNLAATTLPSDTVLAVSQQFGAANTTDVFGIDQTGRLTVTWVQAAGPWFGPTPIGQPGALPTGTGVAASQQFGLDQIDVFAVNAEGTLTVTWAGATGVWNGPQAI</sequence>
<evidence type="ECO:0000313" key="2">
    <source>
        <dbReference type="EMBL" id="GIH20464.1"/>
    </source>
</evidence>
<feature type="chain" id="PRO_5035257982" evidence="1">
    <location>
        <begin position="33"/>
        <end position="397"/>
    </location>
</feature>
<gene>
    <name evidence="2" type="ORF">Raf01_86360</name>
</gene>
<dbReference type="Proteomes" id="UP000642748">
    <property type="component" value="Unassembled WGS sequence"/>
</dbReference>
<dbReference type="SUPFAM" id="SSF89372">
    <property type="entry name" value="Fucose-specific lectin"/>
    <property type="match status" value="2"/>
</dbReference>
<protein>
    <submittedName>
        <fullName evidence="2">Uncharacterized protein</fullName>
    </submittedName>
</protein>
<evidence type="ECO:0000256" key="1">
    <source>
        <dbReference type="SAM" id="SignalP"/>
    </source>
</evidence>
<comment type="caution">
    <text evidence="2">The sequence shown here is derived from an EMBL/GenBank/DDBJ whole genome shotgun (WGS) entry which is preliminary data.</text>
</comment>
<evidence type="ECO:0000313" key="3">
    <source>
        <dbReference type="Proteomes" id="UP000642748"/>
    </source>
</evidence>
<dbReference type="RefSeq" id="WP_203923892.1">
    <property type="nucleotide sequence ID" value="NZ_BONZ01000097.1"/>
</dbReference>
<accession>A0A8J3R007</accession>
<keyword evidence="3" id="KW-1185">Reference proteome</keyword>
<name>A0A8J3R007_9ACTN</name>